<dbReference type="Gene3D" id="2.60.120.590">
    <property type="entry name" value="Alpha-ketoglutarate-dependent dioxygenase AlkB-like"/>
    <property type="match status" value="1"/>
</dbReference>
<dbReference type="Proteomes" id="UP000002051">
    <property type="component" value="Unassembled WGS sequence"/>
</dbReference>
<dbReference type="SUPFAM" id="SSF51197">
    <property type="entry name" value="Clavaminate synthase-like"/>
    <property type="match status" value="1"/>
</dbReference>
<protein>
    <submittedName>
        <fullName evidence="3">Hydroxyproline-rich glycoprotein family protein</fullName>
    </submittedName>
</protein>
<evidence type="ECO:0000256" key="1">
    <source>
        <dbReference type="ARBA" id="ARBA00007879"/>
    </source>
</evidence>
<dbReference type="InterPro" id="IPR044842">
    <property type="entry name" value="ALKBH9B/ALKBH10B-like"/>
</dbReference>
<keyword evidence="5" id="KW-1185">Reference proteome</keyword>
<proteinExistence type="inferred from homology"/>
<dbReference type="HOGENOM" id="CLU_026669_2_0_1"/>
<dbReference type="EnsemblPlants" id="KEH40700">
    <property type="protein sequence ID" value="KEH40700"/>
    <property type="gene ID" value="MTR_1g033540"/>
</dbReference>
<feature type="region of interest" description="Disordered" evidence="2">
    <location>
        <begin position="595"/>
        <end position="619"/>
    </location>
</feature>
<comment type="similarity">
    <text evidence="1">Belongs to the alkB family.</text>
</comment>
<name>A0A072VRD9_MEDTR</name>
<reference evidence="3 5" key="2">
    <citation type="journal article" date="2014" name="BMC Genomics">
        <title>An improved genome release (version Mt4.0) for the model legume Medicago truncatula.</title>
        <authorList>
            <person name="Tang H."/>
            <person name="Krishnakumar V."/>
            <person name="Bidwell S."/>
            <person name="Rosen B."/>
            <person name="Chan A."/>
            <person name="Zhou S."/>
            <person name="Gentzbittel L."/>
            <person name="Childs K.L."/>
            <person name="Yandell M."/>
            <person name="Gundlach H."/>
            <person name="Mayer K.F."/>
            <person name="Schwartz D.C."/>
            <person name="Town C.D."/>
        </authorList>
    </citation>
    <scope>GENOME REANNOTATION</scope>
    <source>
        <strain evidence="3">A17</strain>
        <strain evidence="4 5">cv. Jemalong A17</strain>
    </source>
</reference>
<accession>A0A072VRD9</accession>
<dbReference type="GO" id="GO:0006402">
    <property type="term" value="P:mRNA catabolic process"/>
    <property type="evidence" value="ECO:0007669"/>
    <property type="project" value="InterPro"/>
</dbReference>
<evidence type="ECO:0000313" key="3">
    <source>
        <dbReference type="EMBL" id="KEH40700.1"/>
    </source>
</evidence>
<dbReference type="STRING" id="3880.A0A072VRD9"/>
<reference evidence="3 5" key="1">
    <citation type="journal article" date="2011" name="Nature">
        <title>The Medicago genome provides insight into the evolution of rhizobial symbioses.</title>
        <authorList>
            <person name="Young N.D."/>
            <person name="Debelle F."/>
            <person name="Oldroyd G.E."/>
            <person name="Geurts R."/>
            <person name="Cannon S.B."/>
            <person name="Udvardi M.K."/>
            <person name="Benedito V.A."/>
            <person name="Mayer K.F."/>
            <person name="Gouzy J."/>
            <person name="Schoof H."/>
            <person name="Van de Peer Y."/>
            <person name="Proost S."/>
            <person name="Cook D.R."/>
            <person name="Meyers B.C."/>
            <person name="Spannagl M."/>
            <person name="Cheung F."/>
            <person name="De Mita S."/>
            <person name="Krishnakumar V."/>
            <person name="Gundlach H."/>
            <person name="Zhou S."/>
            <person name="Mudge J."/>
            <person name="Bharti A.K."/>
            <person name="Murray J.D."/>
            <person name="Naoumkina M.A."/>
            <person name="Rosen B."/>
            <person name="Silverstein K.A."/>
            <person name="Tang H."/>
            <person name="Rombauts S."/>
            <person name="Zhao P.X."/>
            <person name="Zhou P."/>
            <person name="Barbe V."/>
            <person name="Bardou P."/>
            <person name="Bechner M."/>
            <person name="Bellec A."/>
            <person name="Berger A."/>
            <person name="Berges H."/>
            <person name="Bidwell S."/>
            <person name="Bisseling T."/>
            <person name="Choisne N."/>
            <person name="Couloux A."/>
            <person name="Denny R."/>
            <person name="Deshpande S."/>
            <person name="Dai X."/>
            <person name="Doyle J.J."/>
            <person name="Dudez A.M."/>
            <person name="Farmer A.D."/>
            <person name="Fouteau S."/>
            <person name="Franken C."/>
            <person name="Gibelin C."/>
            <person name="Gish J."/>
            <person name="Goldstein S."/>
            <person name="Gonzalez A.J."/>
            <person name="Green P.J."/>
            <person name="Hallab A."/>
            <person name="Hartog M."/>
            <person name="Hua A."/>
            <person name="Humphray S.J."/>
            <person name="Jeong D.H."/>
            <person name="Jing Y."/>
            <person name="Jocker A."/>
            <person name="Kenton S.M."/>
            <person name="Kim D.J."/>
            <person name="Klee K."/>
            <person name="Lai H."/>
            <person name="Lang C."/>
            <person name="Lin S."/>
            <person name="Macmil S.L."/>
            <person name="Magdelenat G."/>
            <person name="Matthews L."/>
            <person name="McCorrison J."/>
            <person name="Monaghan E.L."/>
            <person name="Mun J.H."/>
            <person name="Najar F.Z."/>
            <person name="Nicholson C."/>
            <person name="Noirot C."/>
            <person name="O'Bleness M."/>
            <person name="Paule C.R."/>
            <person name="Poulain J."/>
            <person name="Prion F."/>
            <person name="Qin B."/>
            <person name="Qu C."/>
            <person name="Retzel E.F."/>
            <person name="Riddle C."/>
            <person name="Sallet E."/>
            <person name="Samain S."/>
            <person name="Samson N."/>
            <person name="Sanders I."/>
            <person name="Saurat O."/>
            <person name="Scarpelli C."/>
            <person name="Schiex T."/>
            <person name="Segurens B."/>
            <person name="Severin A.J."/>
            <person name="Sherrier D.J."/>
            <person name="Shi R."/>
            <person name="Sims S."/>
            <person name="Singer S.R."/>
            <person name="Sinharoy S."/>
            <person name="Sterck L."/>
            <person name="Viollet A."/>
            <person name="Wang B.B."/>
            <person name="Wang K."/>
            <person name="Wang M."/>
            <person name="Wang X."/>
            <person name="Warfsmann J."/>
            <person name="Weissenbach J."/>
            <person name="White D.D."/>
            <person name="White J.D."/>
            <person name="Wiley G.B."/>
            <person name="Wincker P."/>
            <person name="Xing Y."/>
            <person name="Yang L."/>
            <person name="Yao Z."/>
            <person name="Ying F."/>
            <person name="Zhai J."/>
            <person name="Zhou L."/>
            <person name="Zuber A."/>
            <person name="Denarie J."/>
            <person name="Dixon R.A."/>
            <person name="May G.D."/>
            <person name="Schwartz D.C."/>
            <person name="Rogers J."/>
            <person name="Quetier F."/>
            <person name="Town C.D."/>
            <person name="Roe B.A."/>
        </authorList>
    </citation>
    <scope>NUCLEOTIDE SEQUENCE [LARGE SCALE GENOMIC DNA]</scope>
    <source>
        <strain evidence="3">A17</strain>
        <strain evidence="4 5">cv. Jemalong A17</strain>
    </source>
</reference>
<sequence>MAMPMGNAVMPEIKYFPVVFTGGEVQQQWFVDERDGFMNWLRSEFAAANAIIDCLCQHLGVAGESGEYDHVVGAIQQRRINWNQVLLMQQYYSVNEVEYALQQVAWRKQQRFVKPVVKEFRKVKQWQRFEASNVKEGSNSSVEMHSNKANSTVKETRVVDKIEEIKCEGMVGTKDDKISDIAEDKKDSITNHQTDGILKKSGNPHGSLSSSECEAVCLNEGIASSPRENESNSMQNENQTKNDSKMGKTFISNEIFDGKKENVVDGLKLYEHLLDSTEVSELVSLVNDLRVSGRRGQFQGSQTYVASRRPVGGHGREMIQLGVPIADAPPDMDNLTTSTKEKNIESIPSLLQDIIERMTASQVMTVKPDASIVDFYNEGDYSMPNSWPSWFGRPVYTLFLTECDITFGRTIVSRHHPGDYRGSLKLSLIPGSIIVMQGNAADCAKHAIPSIHKQRILITFAKSQPKQSLPIDAQRLGSPATSYSLAAPIRTTNHISHHQHQLAPKHYSAVEITGVPPAPSLRTPPNSTQPLFVPVPVAFPMQCSTPVPIQPGSTGWSVSPPRHPPPRILVSGTGVFLPPPGSANSSQHLQGTVTPTTIKQNGKSNHNNTNGSSKGKMDGNMQMQECSGNADGTKVEKVIEEEGKNNGEIVSSH</sequence>
<evidence type="ECO:0000256" key="2">
    <source>
        <dbReference type="SAM" id="MobiDB-lite"/>
    </source>
</evidence>
<dbReference type="KEGG" id="mtr:25482619"/>
<dbReference type="GO" id="GO:0032451">
    <property type="term" value="F:demethylase activity"/>
    <property type="evidence" value="ECO:0007669"/>
    <property type="project" value="InterPro"/>
</dbReference>
<evidence type="ECO:0000313" key="5">
    <source>
        <dbReference type="Proteomes" id="UP000002051"/>
    </source>
</evidence>
<dbReference type="PANTHER" id="PTHR31447:SF0">
    <property type="entry name" value="HYDROXYPROLINE-RICH GLYCOPROTEIN FAMILY PROTEIN"/>
    <property type="match status" value="1"/>
</dbReference>
<reference evidence="4" key="3">
    <citation type="submission" date="2015-04" db="UniProtKB">
        <authorList>
            <consortium name="EnsemblPlants"/>
        </authorList>
    </citation>
    <scope>IDENTIFICATION</scope>
    <source>
        <strain evidence="4">cv. Jemalong A17</strain>
    </source>
</reference>
<evidence type="ECO:0000313" key="4">
    <source>
        <dbReference type="EnsemblPlants" id="KEH40700"/>
    </source>
</evidence>
<dbReference type="OrthoDB" id="1916097at2759"/>
<feature type="compositionally biased region" description="Polar residues" evidence="2">
    <location>
        <begin position="595"/>
        <end position="613"/>
    </location>
</feature>
<dbReference type="GO" id="GO:0003729">
    <property type="term" value="F:mRNA binding"/>
    <property type="evidence" value="ECO:0007669"/>
    <property type="project" value="InterPro"/>
</dbReference>
<gene>
    <name evidence="4" type="primary">25482619</name>
    <name evidence="3" type="ordered locus">MTR_1g033540</name>
</gene>
<dbReference type="EMBL" id="CM001217">
    <property type="protein sequence ID" value="KEH40700.1"/>
    <property type="molecule type" value="Genomic_DNA"/>
</dbReference>
<organism evidence="3 5">
    <name type="scientific">Medicago truncatula</name>
    <name type="common">Barrel medic</name>
    <name type="synonym">Medicago tribuloides</name>
    <dbReference type="NCBI Taxonomy" id="3880"/>
    <lineage>
        <taxon>Eukaryota</taxon>
        <taxon>Viridiplantae</taxon>
        <taxon>Streptophyta</taxon>
        <taxon>Embryophyta</taxon>
        <taxon>Tracheophyta</taxon>
        <taxon>Spermatophyta</taxon>
        <taxon>Magnoliopsida</taxon>
        <taxon>eudicotyledons</taxon>
        <taxon>Gunneridae</taxon>
        <taxon>Pentapetalae</taxon>
        <taxon>rosids</taxon>
        <taxon>fabids</taxon>
        <taxon>Fabales</taxon>
        <taxon>Fabaceae</taxon>
        <taxon>Papilionoideae</taxon>
        <taxon>50 kb inversion clade</taxon>
        <taxon>NPAAA clade</taxon>
        <taxon>Hologalegina</taxon>
        <taxon>IRL clade</taxon>
        <taxon>Trifolieae</taxon>
        <taxon>Medicago</taxon>
    </lineage>
</organism>
<dbReference type="PANTHER" id="PTHR31447">
    <property type="entry name" value="HYDROXYPROLINE-RICH GLYCOPROTEIN FAMILY PROTEIN-RELATED"/>
    <property type="match status" value="1"/>
</dbReference>
<dbReference type="InterPro" id="IPR037151">
    <property type="entry name" value="AlkB-like_sf"/>
</dbReference>
<dbReference type="AlphaFoldDB" id="A0A072VRD9"/>
<feature type="region of interest" description="Disordered" evidence="2">
    <location>
        <begin position="224"/>
        <end position="245"/>
    </location>
</feature>